<dbReference type="Proteomes" id="UP001286313">
    <property type="component" value="Unassembled WGS sequence"/>
</dbReference>
<comment type="caution">
    <text evidence="1">The sequence shown here is derived from an EMBL/GenBank/DDBJ whole genome shotgun (WGS) entry which is preliminary data.</text>
</comment>
<sequence>MYHRQPYNIYNHEEQEPWISVVVNGMMLETINLVKDHSCTTIMHLYEMYGKCLVEVEAGQELVIVVEVVVEEESGLSDAAAVVQQGQEVLLSQRRVRLMSASVDPSRKNLRCWCHSLTALFIPVLAQKHLIGCWSSLCLSGLGGPADPLTEYFAQDLLL</sequence>
<proteinExistence type="predicted"/>
<dbReference type="AlphaFoldDB" id="A0AAE1FWE3"/>
<reference evidence="1" key="1">
    <citation type="submission" date="2023-10" db="EMBL/GenBank/DDBJ databases">
        <title>Genome assemblies of two species of porcelain crab, Petrolisthes cinctipes and Petrolisthes manimaculis (Anomura: Porcellanidae).</title>
        <authorList>
            <person name="Angst P."/>
        </authorList>
    </citation>
    <scope>NUCLEOTIDE SEQUENCE</scope>
    <source>
        <strain evidence="1">PB745_01</strain>
        <tissue evidence="1">Gill</tissue>
    </source>
</reference>
<gene>
    <name evidence="1" type="ORF">Pcinc_013752</name>
</gene>
<organism evidence="1 2">
    <name type="scientific">Petrolisthes cinctipes</name>
    <name type="common">Flat porcelain crab</name>
    <dbReference type="NCBI Taxonomy" id="88211"/>
    <lineage>
        <taxon>Eukaryota</taxon>
        <taxon>Metazoa</taxon>
        <taxon>Ecdysozoa</taxon>
        <taxon>Arthropoda</taxon>
        <taxon>Crustacea</taxon>
        <taxon>Multicrustacea</taxon>
        <taxon>Malacostraca</taxon>
        <taxon>Eumalacostraca</taxon>
        <taxon>Eucarida</taxon>
        <taxon>Decapoda</taxon>
        <taxon>Pleocyemata</taxon>
        <taxon>Anomura</taxon>
        <taxon>Galatheoidea</taxon>
        <taxon>Porcellanidae</taxon>
        <taxon>Petrolisthes</taxon>
    </lineage>
</organism>
<accession>A0AAE1FWE3</accession>
<name>A0AAE1FWE3_PETCI</name>
<evidence type="ECO:0000313" key="1">
    <source>
        <dbReference type="EMBL" id="KAK3881834.1"/>
    </source>
</evidence>
<evidence type="ECO:0000313" key="2">
    <source>
        <dbReference type="Proteomes" id="UP001286313"/>
    </source>
</evidence>
<keyword evidence="2" id="KW-1185">Reference proteome</keyword>
<protein>
    <submittedName>
        <fullName evidence="1">Uncharacterized protein</fullName>
    </submittedName>
</protein>
<dbReference type="EMBL" id="JAWQEG010001171">
    <property type="protein sequence ID" value="KAK3881834.1"/>
    <property type="molecule type" value="Genomic_DNA"/>
</dbReference>